<dbReference type="RefSeq" id="WP_006060132.1">
    <property type="nucleotide sequence ID" value="NZ_GG657560.1"/>
</dbReference>
<proteinExistence type="predicted"/>
<name>B9YAW0_9FIRM</name>
<evidence type="ECO:0000256" key="1">
    <source>
        <dbReference type="SAM" id="SignalP"/>
    </source>
</evidence>
<dbReference type="EMBL" id="ACCF01000189">
    <property type="protein sequence ID" value="EEF66886.1"/>
    <property type="molecule type" value="Genomic_DNA"/>
</dbReference>
<feature type="signal peptide" evidence="1">
    <location>
        <begin position="1"/>
        <end position="24"/>
    </location>
</feature>
<keyword evidence="1" id="KW-0732">Signal</keyword>
<dbReference type="AlphaFoldDB" id="B9YAW0"/>
<dbReference type="STRING" id="545696.HOLDEFILI_02967"/>
<protein>
    <submittedName>
        <fullName evidence="2">Uncharacterized protein</fullName>
    </submittedName>
</protein>
<comment type="caution">
    <text evidence="2">The sequence shown here is derived from an EMBL/GenBank/DDBJ whole genome shotgun (WGS) entry which is preliminary data.</text>
</comment>
<accession>B9YAW0</accession>
<feature type="chain" id="PRO_5002893437" evidence="1">
    <location>
        <begin position="25"/>
        <end position="164"/>
    </location>
</feature>
<reference evidence="2 3" key="2">
    <citation type="submission" date="2009-02" db="EMBL/GenBank/DDBJ databases">
        <title>Draft genome sequence of Holdemania filiformis DSM 12042.</title>
        <authorList>
            <person name="Sudarsanam P."/>
            <person name="Ley R."/>
            <person name="Guruge J."/>
            <person name="Turnbaugh P.J."/>
            <person name="Mahowald M."/>
            <person name="Liep D."/>
            <person name="Gordon J."/>
        </authorList>
    </citation>
    <scope>NUCLEOTIDE SEQUENCE [LARGE SCALE GENOMIC DNA]</scope>
    <source>
        <strain evidence="2 3">DSM 12042</strain>
    </source>
</reference>
<evidence type="ECO:0000313" key="2">
    <source>
        <dbReference type="EMBL" id="EEF66886.1"/>
    </source>
</evidence>
<gene>
    <name evidence="2" type="ORF">HOLDEFILI_02967</name>
</gene>
<organism evidence="2 3">
    <name type="scientific">Holdemania filiformis DSM 12042</name>
    <dbReference type="NCBI Taxonomy" id="545696"/>
    <lineage>
        <taxon>Bacteria</taxon>
        <taxon>Bacillati</taxon>
        <taxon>Bacillota</taxon>
        <taxon>Erysipelotrichia</taxon>
        <taxon>Erysipelotrichales</taxon>
        <taxon>Erysipelotrichaceae</taxon>
        <taxon>Holdemania</taxon>
    </lineage>
</organism>
<dbReference type="Proteomes" id="UP000005950">
    <property type="component" value="Unassembled WGS sequence"/>
</dbReference>
<dbReference type="OrthoDB" id="1656068at2"/>
<evidence type="ECO:0000313" key="3">
    <source>
        <dbReference type="Proteomes" id="UP000005950"/>
    </source>
</evidence>
<dbReference type="HOGENOM" id="CLU_1616774_0_0_9"/>
<reference evidence="2 3" key="1">
    <citation type="submission" date="2008-12" db="EMBL/GenBank/DDBJ databases">
        <authorList>
            <person name="Fulton L."/>
            <person name="Clifton S."/>
            <person name="Fulton B."/>
            <person name="Xu J."/>
            <person name="Minx P."/>
            <person name="Pepin K.H."/>
            <person name="Johnson M."/>
            <person name="Bhonagiri V."/>
            <person name="Nash W.E."/>
            <person name="Mardis E.R."/>
            <person name="Wilson R.K."/>
        </authorList>
    </citation>
    <scope>NUCLEOTIDE SEQUENCE [LARGE SCALE GENOMIC DNA]</scope>
    <source>
        <strain evidence="2 3">DSM 12042</strain>
    </source>
</reference>
<sequence>MKKKAILGFMTGAAIVAATTGSYAAWDSLTLKQTGSTTINGLKPITLTATSDTPITPTMENRDLNANPVIITDIPVTVTNASSTSKDLTLTTKPSATIDGKDVNDLPTVEIFDDKDAKVDLSTTPITNGNYTIKVTTTLTDADKTNVTDGVVSVTVDAALEEKK</sequence>